<dbReference type="InterPro" id="IPR027417">
    <property type="entry name" value="P-loop_NTPase"/>
</dbReference>
<feature type="region of interest" description="Disordered" evidence="6">
    <location>
        <begin position="261"/>
        <end position="282"/>
    </location>
</feature>
<dbReference type="PROSITE" id="PS51755">
    <property type="entry name" value="OMPR_PHOB"/>
    <property type="match status" value="1"/>
</dbReference>
<dbReference type="SUPFAM" id="SSF46785">
    <property type="entry name" value="Winged helix' DNA-binding domain"/>
    <property type="match status" value="1"/>
</dbReference>
<keyword evidence="3 5" id="KW-0238">DNA-binding</keyword>
<dbReference type="InterPro" id="IPR016032">
    <property type="entry name" value="Sig_transdc_resp-reg_C-effctor"/>
</dbReference>
<dbReference type="PANTHER" id="PTHR35807:SF1">
    <property type="entry name" value="TRANSCRIPTIONAL REGULATOR REDD"/>
    <property type="match status" value="1"/>
</dbReference>
<comment type="similarity">
    <text evidence="1">Belongs to the AfsR/DnrI/RedD regulatory family.</text>
</comment>
<dbReference type="PANTHER" id="PTHR35807">
    <property type="entry name" value="TRANSCRIPTIONAL REGULATOR REDD-RELATED"/>
    <property type="match status" value="1"/>
</dbReference>
<gene>
    <name evidence="8" type="ORF">KGD84_12895</name>
</gene>
<dbReference type="Pfam" id="PF03704">
    <property type="entry name" value="BTAD"/>
    <property type="match status" value="1"/>
</dbReference>
<protein>
    <submittedName>
        <fullName evidence="8">Tetratricopeptide repeat protein</fullName>
    </submittedName>
</protein>
<accession>A0ABX8BSP5</accession>
<evidence type="ECO:0000313" key="8">
    <source>
        <dbReference type="EMBL" id="QUX25076.1"/>
    </source>
</evidence>
<dbReference type="RefSeq" id="WP_220560564.1">
    <property type="nucleotide sequence ID" value="NZ_CP074133.1"/>
</dbReference>
<proteinExistence type="inferred from homology"/>
<dbReference type="SMART" id="SM01043">
    <property type="entry name" value="BTAD"/>
    <property type="match status" value="1"/>
</dbReference>
<dbReference type="InterPro" id="IPR036390">
    <property type="entry name" value="WH_DNA-bd_sf"/>
</dbReference>
<dbReference type="CDD" id="cd15831">
    <property type="entry name" value="BTAD"/>
    <property type="match status" value="1"/>
</dbReference>
<evidence type="ECO:0000256" key="1">
    <source>
        <dbReference type="ARBA" id="ARBA00005820"/>
    </source>
</evidence>
<keyword evidence="2" id="KW-0805">Transcription regulation</keyword>
<dbReference type="InterPro" id="IPR005158">
    <property type="entry name" value="BTAD"/>
</dbReference>
<feature type="DNA-binding region" description="OmpR/PhoB-type" evidence="5">
    <location>
        <begin position="1"/>
        <end position="95"/>
    </location>
</feature>
<dbReference type="PRINTS" id="PR00364">
    <property type="entry name" value="DISEASERSIST"/>
</dbReference>
<dbReference type="SUPFAM" id="SSF52540">
    <property type="entry name" value="P-loop containing nucleoside triphosphate hydrolases"/>
    <property type="match status" value="1"/>
</dbReference>
<evidence type="ECO:0000259" key="7">
    <source>
        <dbReference type="PROSITE" id="PS51755"/>
    </source>
</evidence>
<evidence type="ECO:0000256" key="4">
    <source>
        <dbReference type="ARBA" id="ARBA00023163"/>
    </source>
</evidence>
<dbReference type="InterPro" id="IPR051677">
    <property type="entry name" value="AfsR-DnrI-RedD_regulator"/>
</dbReference>
<feature type="compositionally biased region" description="Pro residues" evidence="6">
    <location>
        <begin position="269"/>
        <end position="282"/>
    </location>
</feature>
<dbReference type="SMART" id="SM00028">
    <property type="entry name" value="TPR"/>
    <property type="match status" value="3"/>
</dbReference>
<evidence type="ECO:0000256" key="6">
    <source>
        <dbReference type="SAM" id="MobiDB-lite"/>
    </source>
</evidence>
<dbReference type="SUPFAM" id="SSF48452">
    <property type="entry name" value="TPR-like"/>
    <property type="match status" value="2"/>
</dbReference>
<name>A0ABX8BSP5_9ACTN</name>
<evidence type="ECO:0000256" key="3">
    <source>
        <dbReference type="ARBA" id="ARBA00023125"/>
    </source>
</evidence>
<keyword evidence="4" id="KW-0804">Transcription</keyword>
<dbReference type="SMART" id="SM00862">
    <property type="entry name" value="Trans_reg_C"/>
    <property type="match status" value="1"/>
</dbReference>
<sequence length="947" mass="102211">MTVEISVLGDIQTRIDGRAVDLGHGRRQSVFVGLLADVNRTVPVDRLIDRVWGHVPPDGARSSLYSYVSRLRTALSAAGDDAAVGRRPGGYVLSLSRDALDTVDLHRFRRLAARARDAPTEHASLPLLEEALALWRADAFGTLDGPWVNEFRESLRLERLRAELDRNELLLRQGRQAERLGDLLSLARAHPLDERLIGQLMLALYREGRAAQALEHYDRIRGALSEELGADPGAELRDLHLKILNTDPALDAPSPAAALSAVRSSSAVEPPPVPLPSQLPAPPPLLAGRGRELAALDTARTPGAAPVTVISGLGGVGKTSLALRWAHDNLDRFPDGQLYVNLHGSSPSTSATGPESAVHDFLIALGMDKKAIPDSTEAQVGLYRSLLAGKRMLILLDNARDAEQVRPLIPGSPSCIVLVTSRNRLSGLVATEGARSVGLGPLTPAEARRLLAARIGERRTAAEPEAVESIISGCGRFPLALAVAAARAAGDAHLPLAELASELREAETRLDALDTGDLNTSLRGVLDTSHRALPGAAARLLGLLSLLPGQDIGLTAVAALSGHTPSRTRTLLRTLEAAHLVQQPVPGRYDLHDLVRLHGGERAEEDLSEEDRSEALRSLVDFHVHTAATANHLLGPHEIPSSVAEREPSGGHPLALRLASDGEAMEWFTTERSRLLAVIRLASDLGLHRQAWRLCWDAHLYFRRTGRVEDFIGLSRTGLDAASRLDDGSAPSLKALMQRTLASTMLMAGRPGEEPLRLLADSLGHFEDIGDLLNQGHTHQVLLLAALLDGDREASLEHGEKSLELYRSVGNTLWVCGALNNLGWVLAASFGEYERALACCRESLEGSRALGYRAGEAASLDSLGNIAVLSGRHSEAIEHYHQAIRVYRALKDAFEEANTLSGIAEAHHALGETEAARGAWLRALDLYRIQHRTEQVRETEERLRASS</sequence>
<evidence type="ECO:0000256" key="5">
    <source>
        <dbReference type="PROSITE-ProRule" id="PRU01091"/>
    </source>
</evidence>
<dbReference type="Proteomes" id="UP000676079">
    <property type="component" value="Chromosome"/>
</dbReference>
<dbReference type="InterPro" id="IPR019734">
    <property type="entry name" value="TPR_rpt"/>
</dbReference>
<dbReference type="Gene3D" id="1.25.40.10">
    <property type="entry name" value="Tetratricopeptide repeat domain"/>
    <property type="match status" value="2"/>
</dbReference>
<dbReference type="InterPro" id="IPR011990">
    <property type="entry name" value="TPR-like_helical_dom_sf"/>
</dbReference>
<dbReference type="Gene3D" id="3.40.50.300">
    <property type="entry name" value="P-loop containing nucleotide triphosphate hydrolases"/>
    <property type="match status" value="1"/>
</dbReference>
<dbReference type="SUPFAM" id="SSF46894">
    <property type="entry name" value="C-terminal effector domain of the bipartite response regulators"/>
    <property type="match status" value="1"/>
</dbReference>
<dbReference type="Gene3D" id="1.10.10.10">
    <property type="entry name" value="Winged helix-like DNA-binding domain superfamily/Winged helix DNA-binding domain"/>
    <property type="match status" value="1"/>
</dbReference>
<reference evidence="8 9" key="1">
    <citation type="submission" date="2021-05" db="EMBL/GenBank/DDBJ databases">
        <title>Direct Submission.</title>
        <authorList>
            <person name="Li K."/>
            <person name="Gao J."/>
        </authorList>
    </citation>
    <scope>NUCLEOTIDE SEQUENCE [LARGE SCALE GENOMIC DNA]</scope>
    <source>
        <strain evidence="8 9">Mg02</strain>
    </source>
</reference>
<organism evidence="8 9">
    <name type="scientific">Nocardiopsis changdeensis</name>
    <dbReference type="NCBI Taxonomy" id="2831969"/>
    <lineage>
        <taxon>Bacteria</taxon>
        <taxon>Bacillati</taxon>
        <taxon>Actinomycetota</taxon>
        <taxon>Actinomycetes</taxon>
        <taxon>Streptosporangiales</taxon>
        <taxon>Nocardiopsidaceae</taxon>
        <taxon>Nocardiopsis</taxon>
    </lineage>
</organism>
<dbReference type="Pfam" id="PF13424">
    <property type="entry name" value="TPR_12"/>
    <property type="match status" value="1"/>
</dbReference>
<dbReference type="EMBL" id="CP074133">
    <property type="protein sequence ID" value="QUX25076.1"/>
    <property type="molecule type" value="Genomic_DNA"/>
</dbReference>
<dbReference type="InterPro" id="IPR036388">
    <property type="entry name" value="WH-like_DNA-bd_sf"/>
</dbReference>
<dbReference type="InterPro" id="IPR001867">
    <property type="entry name" value="OmpR/PhoB-type_DNA-bd"/>
</dbReference>
<feature type="domain" description="OmpR/PhoB-type" evidence="7">
    <location>
        <begin position="1"/>
        <end position="95"/>
    </location>
</feature>
<evidence type="ECO:0000313" key="9">
    <source>
        <dbReference type="Proteomes" id="UP000676079"/>
    </source>
</evidence>
<keyword evidence="9" id="KW-1185">Reference proteome</keyword>
<evidence type="ECO:0000256" key="2">
    <source>
        <dbReference type="ARBA" id="ARBA00023015"/>
    </source>
</evidence>